<sequence>MAKCFHNAKKYRSSHSEPSTKHRIGVHRIAAEIVCHKTLMGCFTISLYVSPVMAKASSSSSAPILCN</sequence>
<organism evidence="2">
    <name type="scientific">Arundo donax</name>
    <name type="common">Giant reed</name>
    <name type="synonym">Donax arundinaceus</name>
    <dbReference type="NCBI Taxonomy" id="35708"/>
    <lineage>
        <taxon>Eukaryota</taxon>
        <taxon>Viridiplantae</taxon>
        <taxon>Streptophyta</taxon>
        <taxon>Embryophyta</taxon>
        <taxon>Tracheophyta</taxon>
        <taxon>Spermatophyta</taxon>
        <taxon>Magnoliopsida</taxon>
        <taxon>Liliopsida</taxon>
        <taxon>Poales</taxon>
        <taxon>Poaceae</taxon>
        <taxon>PACMAD clade</taxon>
        <taxon>Arundinoideae</taxon>
        <taxon>Arundineae</taxon>
        <taxon>Arundo</taxon>
    </lineage>
</organism>
<name>A0A0A9BZW5_ARUDO</name>
<evidence type="ECO:0000313" key="2">
    <source>
        <dbReference type="EMBL" id="JAD68866.1"/>
    </source>
</evidence>
<feature type="compositionally biased region" description="Basic residues" evidence="1">
    <location>
        <begin position="1"/>
        <end position="13"/>
    </location>
</feature>
<proteinExistence type="predicted"/>
<reference evidence="2" key="2">
    <citation type="journal article" date="2015" name="Data Brief">
        <title>Shoot transcriptome of the giant reed, Arundo donax.</title>
        <authorList>
            <person name="Barrero R.A."/>
            <person name="Guerrero F.D."/>
            <person name="Moolhuijzen P."/>
            <person name="Goolsby J.A."/>
            <person name="Tidwell J."/>
            <person name="Bellgard S.E."/>
            <person name="Bellgard M.I."/>
        </authorList>
    </citation>
    <scope>NUCLEOTIDE SEQUENCE</scope>
    <source>
        <tissue evidence="2">Shoot tissue taken approximately 20 cm above the soil surface</tissue>
    </source>
</reference>
<dbReference type="EMBL" id="GBRH01229029">
    <property type="protein sequence ID" value="JAD68866.1"/>
    <property type="molecule type" value="Transcribed_RNA"/>
</dbReference>
<dbReference type="AlphaFoldDB" id="A0A0A9BZW5"/>
<reference evidence="2" key="1">
    <citation type="submission" date="2014-09" db="EMBL/GenBank/DDBJ databases">
        <authorList>
            <person name="Magalhaes I.L.F."/>
            <person name="Oliveira U."/>
            <person name="Santos F.R."/>
            <person name="Vidigal T.H.D.A."/>
            <person name="Brescovit A.D."/>
            <person name="Santos A.J."/>
        </authorList>
    </citation>
    <scope>NUCLEOTIDE SEQUENCE</scope>
    <source>
        <tissue evidence="2">Shoot tissue taken approximately 20 cm above the soil surface</tissue>
    </source>
</reference>
<accession>A0A0A9BZW5</accession>
<protein>
    <submittedName>
        <fullName evidence="2">Uncharacterized protein</fullName>
    </submittedName>
</protein>
<evidence type="ECO:0000256" key="1">
    <source>
        <dbReference type="SAM" id="MobiDB-lite"/>
    </source>
</evidence>
<feature type="region of interest" description="Disordered" evidence="1">
    <location>
        <begin position="1"/>
        <end position="21"/>
    </location>
</feature>